<feature type="compositionally biased region" description="Low complexity" evidence="4">
    <location>
        <begin position="144"/>
        <end position="158"/>
    </location>
</feature>
<protein>
    <recommendedName>
        <fullName evidence="3">Exocyst subunit Exo70 family protein</fullName>
    </recommendedName>
</protein>
<dbReference type="Gene3D" id="1.20.1280.170">
    <property type="entry name" value="Exocyst complex component Exo70"/>
    <property type="match status" value="1"/>
</dbReference>
<comment type="function">
    <text evidence="3">Component of the exocyst complex.</text>
</comment>
<feature type="compositionally biased region" description="Low complexity" evidence="4">
    <location>
        <begin position="16"/>
        <end position="32"/>
    </location>
</feature>
<evidence type="ECO:0000313" key="7">
    <source>
        <dbReference type="Proteomes" id="UP001457282"/>
    </source>
</evidence>
<dbReference type="Proteomes" id="UP001457282">
    <property type="component" value="Unassembled WGS sequence"/>
</dbReference>
<reference evidence="6 7" key="1">
    <citation type="journal article" date="2023" name="G3 (Bethesda)">
        <title>A chromosome-length genome assembly and annotation of blackberry (Rubus argutus, cv. 'Hillquist').</title>
        <authorList>
            <person name="Bruna T."/>
            <person name="Aryal R."/>
            <person name="Dudchenko O."/>
            <person name="Sargent D.J."/>
            <person name="Mead D."/>
            <person name="Buti M."/>
            <person name="Cavallini A."/>
            <person name="Hytonen T."/>
            <person name="Andres J."/>
            <person name="Pham M."/>
            <person name="Weisz D."/>
            <person name="Mascagni F."/>
            <person name="Usai G."/>
            <person name="Natali L."/>
            <person name="Bassil N."/>
            <person name="Fernandez G.E."/>
            <person name="Lomsadze A."/>
            <person name="Armour M."/>
            <person name="Olukolu B."/>
            <person name="Poorten T."/>
            <person name="Britton C."/>
            <person name="Davik J."/>
            <person name="Ashrafi H."/>
            <person name="Aiden E.L."/>
            <person name="Borodovsky M."/>
            <person name="Worthington M."/>
        </authorList>
    </citation>
    <scope>NUCLEOTIDE SEQUENCE [LARGE SCALE GENOMIC DNA]</scope>
    <source>
        <strain evidence="6">PI 553951</strain>
    </source>
</reference>
<keyword evidence="3" id="KW-0653">Protein transport</keyword>
<evidence type="ECO:0000256" key="2">
    <source>
        <dbReference type="ARBA" id="ARBA00022448"/>
    </source>
</evidence>
<keyword evidence="7" id="KW-1185">Reference proteome</keyword>
<dbReference type="GO" id="GO:0000145">
    <property type="term" value="C:exocyst"/>
    <property type="evidence" value="ECO:0007669"/>
    <property type="project" value="InterPro"/>
</dbReference>
<organism evidence="6 7">
    <name type="scientific">Rubus argutus</name>
    <name type="common">Southern blackberry</name>
    <dbReference type="NCBI Taxonomy" id="59490"/>
    <lineage>
        <taxon>Eukaryota</taxon>
        <taxon>Viridiplantae</taxon>
        <taxon>Streptophyta</taxon>
        <taxon>Embryophyta</taxon>
        <taxon>Tracheophyta</taxon>
        <taxon>Spermatophyta</taxon>
        <taxon>Magnoliopsida</taxon>
        <taxon>eudicotyledons</taxon>
        <taxon>Gunneridae</taxon>
        <taxon>Pentapetalae</taxon>
        <taxon>rosids</taxon>
        <taxon>fabids</taxon>
        <taxon>Rosales</taxon>
        <taxon>Rosaceae</taxon>
        <taxon>Rosoideae</taxon>
        <taxon>Rosoideae incertae sedis</taxon>
        <taxon>Rubus</taxon>
    </lineage>
</organism>
<proteinExistence type="inferred from homology"/>
<dbReference type="PANTHER" id="PTHR12542:SF38">
    <property type="entry name" value="EXOCYST SUBUNIT EXO70 FAMILY PROTEIN"/>
    <property type="match status" value="1"/>
</dbReference>
<dbReference type="AlphaFoldDB" id="A0AAW1WBS8"/>
<comment type="similarity">
    <text evidence="1 3">Belongs to the EXO70 family.</text>
</comment>
<feature type="compositionally biased region" description="Acidic residues" evidence="4">
    <location>
        <begin position="159"/>
        <end position="168"/>
    </location>
</feature>
<evidence type="ECO:0000313" key="6">
    <source>
        <dbReference type="EMBL" id="KAK9920747.1"/>
    </source>
</evidence>
<dbReference type="InterPro" id="IPR004140">
    <property type="entry name" value="Exo70"/>
</dbReference>
<dbReference type="SUPFAM" id="SSF74788">
    <property type="entry name" value="Cullin repeat-like"/>
    <property type="match status" value="1"/>
</dbReference>
<dbReference type="GO" id="GO:0006887">
    <property type="term" value="P:exocytosis"/>
    <property type="evidence" value="ECO:0007669"/>
    <property type="project" value="UniProtKB-KW"/>
</dbReference>
<comment type="caution">
    <text evidence="6">The sequence shown here is derived from an EMBL/GenBank/DDBJ whole genome shotgun (WGS) entry which is preliminary data.</text>
</comment>
<dbReference type="GO" id="GO:0005546">
    <property type="term" value="F:phosphatidylinositol-4,5-bisphosphate binding"/>
    <property type="evidence" value="ECO:0007669"/>
    <property type="project" value="InterPro"/>
</dbReference>
<keyword evidence="3" id="KW-0268">Exocytosis</keyword>
<dbReference type="InterPro" id="IPR016159">
    <property type="entry name" value="Cullin_repeat-like_dom_sf"/>
</dbReference>
<dbReference type="Pfam" id="PF20669">
    <property type="entry name" value="Exo70_N"/>
    <property type="match status" value="1"/>
</dbReference>
<evidence type="ECO:0000259" key="5">
    <source>
        <dbReference type="Pfam" id="PF03081"/>
    </source>
</evidence>
<feature type="region of interest" description="Disordered" evidence="4">
    <location>
        <begin position="15"/>
        <end position="38"/>
    </location>
</feature>
<name>A0AAW1WBS8_RUBAR</name>
<evidence type="ECO:0000256" key="4">
    <source>
        <dbReference type="SAM" id="MobiDB-lite"/>
    </source>
</evidence>
<feature type="domain" description="Exocyst complex subunit Exo70 C-terminal" evidence="5">
    <location>
        <begin position="252"/>
        <end position="614"/>
    </location>
</feature>
<dbReference type="Pfam" id="PF03081">
    <property type="entry name" value="Exo70_C"/>
    <property type="match status" value="1"/>
</dbReference>
<keyword evidence="2 3" id="KW-0813">Transport</keyword>
<gene>
    <name evidence="6" type="ORF">M0R45_029293</name>
</gene>
<dbReference type="InterPro" id="IPR046364">
    <property type="entry name" value="Exo70_C"/>
</dbReference>
<accession>A0AAW1WBS8</accession>
<dbReference type="EMBL" id="JBEDUW010000006">
    <property type="protein sequence ID" value="KAK9920747.1"/>
    <property type="molecule type" value="Genomic_DNA"/>
</dbReference>
<feature type="region of interest" description="Disordered" evidence="4">
    <location>
        <begin position="144"/>
        <end position="168"/>
    </location>
</feature>
<dbReference type="GO" id="GO:0015031">
    <property type="term" value="P:protein transport"/>
    <property type="evidence" value="ECO:0007669"/>
    <property type="project" value="UniProtKB-KW"/>
</dbReference>
<dbReference type="PANTHER" id="PTHR12542">
    <property type="entry name" value="EXOCYST COMPLEX PROTEIN EXO70"/>
    <property type="match status" value="1"/>
</dbReference>
<evidence type="ECO:0000256" key="3">
    <source>
        <dbReference type="RuleBase" id="RU365026"/>
    </source>
</evidence>
<sequence length="632" mass="70944">MPTKGMRSLLFHHKAPSFSSHSSPSRSSISFPTPRRNPSAGISFTDTMIDEIIGNAAVFVIKWDPESSGYAKVTSMFYESKREAHQFMKCLNDLQKVMQFLVSEDPTSEKLVHGHSLMQIAMKRLQKEFYQILSTNRAHLDPESVSIRSRSSRASVSTSDEEIDDGAGTDDDVRFAGESISEVEQVSSVAMSDLKSIAECMISSGYAKECVHIYKMIRKSIVDEGMYKLGVERFTSSRIHKIDKEVLDLRIKNWLNAVTVAMTTLFDGEKILCDTVFAVSNSIRESCFTHIAREAAALLFGFPQELLAKSKNFSSSEENIFRLLDMYTAISENWPEIDSIFSFDSTAVVRSQALNSLIRLGESVRSLLSDFEATIQKESSKSTVAGGGVHPLTFRVMSYLAVVTDYSNVLADIFIDWIPPAKSSLSEYSPQSNDSSMPPICHLMAWILLILICKLDGKAKHYKDISLSYLFLANNVQHVISKVRTSNLQYLLGEEWIAKYEAKVRQFAANYERLAWGKVFSSLPENLTAEISPEEARLIFRNFNFSLDETCQKQKSSVVPDTKLRDEIKASLTKKLVSDYKEFHDTHKVSVGSARNLAVYVRLSPEDVGKFLSDLFSGSTDFVSSSSHRRSH</sequence>
<evidence type="ECO:0000256" key="1">
    <source>
        <dbReference type="ARBA" id="ARBA00006756"/>
    </source>
</evidence>